<comment type="caution">
    <text evidence="1">The sequence shown here is derived from an EMBL/GenBank/DDBJ whole genome shotgun (WGS) entry which is preliminary data.</text>
</comment>
<evidence type="ECO:0000313" key="2">
    <source>
        <dbReference type="Proteomes" id="UP000499080"/>
    </source>
</evidence>
<dbReference type="EMBL" id="BGPR01011695">
    <property type="protein sequence ID" value="GBN52534.1"/>
    <property type="molecule type" value="Genomic_DNA"/>
</dbReference>
<accession>A0A4Y2PML3</accession>
<proteinExistence type="predicted"/>
<reference evidence="1 2" key="1">
    <citation type="journal article" date="2019" name="Sci. Rep.">
        <title>Orb-weaving spider Araneus ventricosus genome elucidates the spidroin gene catalogue.</title>
        <authorList>
            <person name="Kono N."/>
            <person name="Nakamura H."/>
            <person name="Ohtoshi R."/>
            <person name="Moran D.A.P."/>
            <person name="Shinohara A."/>
            <person name="Yoshida Y."/>
            <person name="Fujiwara M."/>
            <person name="Mori M."/>
            <person name="Tomita M."/>
            <person name="Arakawa K."/>
        </authorList>
    </citation>
    <scope>NUCLEOTIDE SEQUENCE [LARGE SCALE GENOMIC DNA]</scope>
</reference>
<dbReference type="OrthoDB" id="5919228at2759"/>
<name>A0A4Y2PML3_ARAVE</name>
<dbReference type="AlphaFoldDB" id="A0A4Y2PML3"/>
<sequence>MFLGKLKVQSYEKIPHYSSPKKSDLRHICLTMSLSLNYTSQPEKANEQLPELRRRACGFCLKERKRSSKSMKCTRVISLLVIISVITNEPSEISNSYAQQHILYHFRKSVQYDSRLTGIGLSGTTSPSPQKKGNADCGRWNVREDRILLNPSYCIGLVQPTLSPARLQLDCSENVNEEAVEQWINEDSTLEYCEVLSDDDIVPRVTCGSEETRIFEECPESVEEDLVTHQKGSHGDVLVHTEALLDYLGQEDESTPAEKMILRNLRSIIRRIVNEKQKQTSIISFFTKQ</sequence>
<evidence type="ECO:0000313" key="1">
    <source>
        <dbReference type="EMBL" id="GBN52534.1"/>
    </source>
</evidence>
<gene>
    <name evidence="1" type="ORF">AVEN_87302_1</name>
</gene>
<organism evidence="1 2">
    <name type="scientific">Araneus ventricosus</name>
    <name type="common">Orbweaver spider</name>
    <name type="synonym">Epeira ventricosa</name>
    <dbReference type="NCBI Taxonomy" id="182803"/>
    <lineage>
        <taxon>Eukaryota</taxon>
        <taxon>Metazoa</taxon>
        <taxon>Ecdysozoa</taxon>
        <taxon>Arthropoda</taxon>
        <taxon>Chelicerata</taxon>
        <taxon>Arachnida</taxon>
        <taxon>Araneae</taxon>
        <taxon>Araneomorphae</taxon>
        <taxon>Entelegynae</taxon>
        <taxon>Araneoidea</taxon>
        <taxon>Araneidae</taxon>
        <taxon>Araneus</taxon>
    </lineage>
</organism>
<dbReference type="Proteomes" id="UP000499080">
    <property type="component" value="Unassembled WGS sequence"/>
</dbReference>
<keyword evidence="2" id="KW-1185">Reference proteome</keyword>
<protein>
    <submittedName>
        <fullName evidence="1">Uncharacterized protein</fullName>
    </submittedName>
</protein>